<dbReference type="GO" id="GO:0005524">
    <property type="term" value="F:ATP binding"/>
    <property type="evidence" value="ECO:0007669"/>
    <property type="project" value="UniProtKB-KW"/>
</dbReference>
<comment type="catalytic activity">
    <reaction evidence="7">
        <text>L-threonyl-[protein] + ATP = O-phospho-L-threonyl-[protein] + ADP + H(+)</text>
        <dbReference type="Rhea" id="RHEA:46608"/>
        <dbReference type="Rhea" id="RHEA-COMP:11060"/>
        <dbReference type="Rhea" id="RHEA-COMP:11605"/>
        <dbReference type="ChEBI" id="CHEBI:15378"/>
        <dbReference type="ChEBI" id="CHEBI:30013"/>
        <dbReference type="ChEBI" id="CHEBI:30616"/>
        <dbReference type="ChEBI" id="CHEBI:61977"/>
        <dbReference type="ChEBI" id="CHEBI:456216"/>
        <dbReference type="EC" id="2.7.11.1"/>
    </reaction>
</comment>
<gene>
    <name evidence="10" type="ORF">ASPBRDRAFT_73603</name>
</gene>
<keyword evidence="5" id="KW-0418">Kinase</keyword>
<evidence type="ECO:0000256" key="4">
    <source>
        <dbReference type="ARBA" id="ARBA00022741"/>
    </source>
</evidence>
<evidence type="ECO:0000256" key="7">
    <source>
        <dbReference type="ARBA" id="ARBA00047899"/>
    </source>
</evidence>
<evidence type="ECO:0000256" key="8">
    <source>
        <dbReference type="ARBA" id="ARBA00048679"/>
    </source>
</evidence>
<proteinExistence type="predicted"/>
<dbReference type="AlphaFoldDB" id="A0A1L9UN55"/>
<evidence type="ECO:0000313" key="11">
    <source>
        <dbReference type="Proteomes" id="UP000184499"/>
    </source>
</evidence>
<dbReference type="Proteomes" id="UP000184499">
    <property type="component" value="Unassembled WGS sequence"/>
</dbReference>
<dbReference type="PANTHER" id="PTHR47634:SF9">
    <property type="entry name" value="PROTEIN KINASE DOMAIN-CONTAINING PROTEIN-RELATED"/>
    <property type="match status" value="1"/>
</dbReference>
<dbReference type="RefSeq" id="XP_067480401.1">
    <property type="nucleotide sequence ID" value="XM_067629218.1"/>
</dbReference>
<dbReference type="VEuPathDB" id="FungiDB:ASPBRDRAFT_73603"/>
<dbReference type="EMBL" id="KV878682">
    <property type="protein sequence ID" value="OJJ73153.1"/>
    <property type="molecule type" value="Genomic_DNA"/>
</dbReference>
<dbReference type="Gene3D" id="1.10.510.10">
    <property type="entry name" value="Transferase(Phosphotransferase) domain 1"/>
    <property type="match status" value="1"/>
</dbReference>
<organism evidence="10 11">
    <name type="scientific">Aspergillus brasiliensis (strain CBS 101740 / IMI 381727 / IBT 21946)</name>
    <dbReference type="NCBI Taxonomy" id="767769"/>
    <lineage>
        <taxon>Eukaryota</taxon>
        <taxon>Fungi</taxon>
        <taxon>Dikarya</taxon>
        <taxon>Ascomycota</taxon>
        <taxon>Pezizomycotina</taxon>
        <taxon>Eurotiomycetes</taxon>
        <taxon>Eurotiomycetidae</taxon>
        <taxon>Eurotiales</taxon>
        <taxon>Aspergillaceae</taxon>
        <taxon>Aspergillus</taxon>
        <taxon>Aspergillus subgen. Circumdati</taxon>
    </lineage>
</organism>
<dbReference type="EC" id="2.7.11.1" evidence="1"/>
<sequence length="449" mass="51351">MAKRLAQSLRAWSALARKSRTSFHGTGLELPPEPKIEEEKVPGFKPTAYFPVKPGHIFNERYEALTKLGWGVTSTVWLVRDLQQWKWQPERYLTLKVSTCDFAEGHERHELNMEQRIRDTNPEHAGHSLLRTFIDSFEEKSPNGTHICLAYEPLREPLTLLQGRFRNDTFPLDIFKAFVKFLLMGLDYLHSECKMIHTDIKASNILITIEDPSVLHSFAQAQPSKPMSRKTIGDHTIYLSHNNFGRLKSGDIIPVLTDFGSTQFQLDSVTNTWPIQPDCYRAPEVLLGAGWSYSADIWNVGVMMWELIEDRILFSNARDSNLKGTPAAHLAQMIAFLGPPPQELIAREKEGLSRTFGIRLRNPDGKLCNSPAEWFGGPFFDENGEFLHKHLIPEDQTLEDTVTCLKGTEKDEFLAFARDILQWLPEDRKTAKELVDHPWLSEIVITVKE</sequence>
<dbReference type="GO" id="GO:0005634">
    <property type="term" value="C:nucleus"/>
    <property type="evidence" value="ECO:0007669"/>
    <property type="project" value="TreeGrafter"/>
</dbReference>
<dbReference type="STRING" id="767769.A0A1L9UN55"/>
<dbReference type="InterPro" id="IPR008271">
    <property type="entry name" value="Ser/Thr_kinase_AS"/>
</dbReference>
<dbReference type="Gene3D" id="3.30.200.20">
    <property type="entry name" value="Phosphorylase Kinase, domain 1"/>
    <property type="match status" value="1"/>
</dbReference>
<evidence type="ECO:0000256" key="6">
    <source>
        <dbReference type="ARBA" id="ARBA00022840"/>
    </source>
</evidence>
<dbReference type="GO" id="GO:0004674">
    <property type="term" value="F:protein serine/threonine kinase activity"/>
    <property type="evidence" value="ECO:0007669"/>
    <property type="project" value="UniProtKB-KW"/>
</dbReference>
<dbReference type="GO" id="GO:0050684">
    <property type="term" value="P:regulation of mRNA processing"/>
    <property type="evidence" value="ECO:0007669"/>
    <property type="project" value="TreeGrafter"/>
</dbReference>
<dbReference type="InterPro" id="IPR000719">
    <property type="entry name" value="Prot_kinase_dom"/>
</dbReference>
<keyword evidence="4" id="KW-0547">Nucleotide-binding</keyword>
<name>A0A1L9UN55_ASPBC</name>
<protein>
    <recommendedName>
        <fullName evidence="1">non-specific serine/threonine protein kinase</fullName>
        <ecNumber evidence="1">2.7.11.1</ecNumber>
    </recommendedName>
</protein>
<comment type="catalytic activity">
    <reaction evidence="8">
        <text>L-seryl-[protein] + ATP = O-phospho-L-seryl-[protein] + ADP + H(+)</text>
        <dbReference type="Rhea" id="RHEA:17989"/>
        <dbReference type="Rhea" id="RHEA-COMP:9863"/>
        <dbReference type="Rhea" id="RHEA-COMP:11604"/>
        <dbReference type="ChEBI" id="CHEBI:15378"/>
        <dbReference type="ChEBI" id="CHEBI:29999"/>
        <dbReference type="ChEBI" id="CHEBI:30616"/>
        <dbReference type="ChEBI" id="CHEBI:83421"/>
        <dbReference type="ChEBI" id="CHEBI:456216"/>
        <dbReference type="EC" id="2.7.11.1"/>
    </reaction>
</comment>
<dbReference type="PROSITE" id="PS00108">
    <property type="entry name" value="PROTEIN_KINASE_ST"/>
    <property type="match status" value="1"/>
</dbReference>
<evidence type="ECO:0000256" key="5">
    <source>
        <dbReference type="ARBA" id="ARBA00022777"/>
    </source>
</evidence>
<dbReference type="InterPro" id="IPR011009">
    <property type="entry name" value="Kinase-like_dom_sf"/>
</dbReference>
<keyword evidence="3" id="KW-0808">Transferase</keyword>
<evidence type="ECO:0000256" key="3">
    <source>
        <dbReference type="ARBA" id="ARBA00022679"/>
    </source>
</evidence>
<keyword evidence="2" id="KW-0723">Serine/threonine-protein kinase</keyword>
<dbReference type="Pfam" id="PF00069">
    <property type="entry name" value="Pkinase"/>
    <property type="match status" value="1"/>
</dbReference>
<accession>A0A1L9UN55</accession>
<reference evidence="11" key="1">
    <citation type="journal article" date="2017" name="Genome Biol.">
        <title>Comparative genomics reveals high biological diversity and specific adaptations in the industrially and medically important fungal genus Aspergillus.</title>
        <authorList>
            <person name="de Vries R.P."/>
            <person name="Riley R."/>
            <person name="Wiebenga A."/>
            <person name="Aguilar-Osorio G."/>
            <person name="Amillis S."/>
            <person name="Uchima C.A."/>
            <person name="Anderluh G."/>
            <person name="Asadollahi M."/>
            <person name="Askin M."/>
            <person name="Barry K."/>
            <person name="Battaglia E."/>
            <person name="Bayram O."/>
            <person name="Benocci T."/>
            <person name="Braus-Stromeyer S.A."/>
            <person name="Caldana C."/>
            <person name="Canovas D."/>
            <person name="Cerqueira G.C."/>
            <person name="Chen F."/>
            <person name="Chen W."/>
            <person name="Choi C."/>
            <person name="Clum A."/>
            <person name="Dos Santos R.A."/>
            <person name="Damasio A.R."/>
            <person name="Diallinas G."/>
            <person name="Emri T."/>
            <person name="Fekete E."/>
            <person name="Flipphi M."/>
            <person name="Freyberg S."/>
            <person name="Gallo A."/>
            <person name="Gournas C."/>
            <person name="Habgood R."/>
            <person name="Hainaut M."/>
            <person name="Harispe M.L."/>
            <person name="Henrissat B."/>
            <person name="Hilden K.S."/>
            <person name="Hope R."/>
            <person name="Hossain A."/>
            <person name="Karabika E."/>
            <person name="Karaffa L."/>
            <person name="Karanyi Z."/>
            <person name="Krasevec N."/>
            <person name="Kuo A."/>
            <person name="Kusch H."/>
            <person name="LaButti K."/>
            <person name="Lagendijk E.L."/>
            <person name="Lapidus A."/>
            <person name="Levasseur A."/>
            <person name="Lindquist E."/>
            <person name="Lipzen A."/>
            <person name="Logrieco A.F."/>
            <person name="MacCabe A."/>
            <person name="Maekelae M.R."/>
            <person name="Malavazi I."/>
            <person name="Melin P."/>
            <person name="Meyer V."/>
            <person name="Mielnichuk N."/>
            <person name="Miskei M."/>
            <person name="Molnar A.P."/>
            <person name="Mule G."/>
            <person name="Ngan C.Y."/>
            <person name="Orejas M."/>
            <person name="Orosz E."/>
            <person name="Ouedraogo J.P."/>
            <person name="Overkamp K.M."/>
            <person name="Park H.-S."/>
            <person name="Perrone G."/>
            <person name="Piumi F."/>
            <person name="Punt P.J."/>
            <person name="Ram A.F."/>
            <person name="Ramon A."/>
            <person name="Rauscher S."/>
            <person name="Record E."/>
            <person name="Riano-Pachon D.M."/>
            <person name="Robert V."/>
            <person name="Roehrig J."/>
            <person name="Ruller R."/>
            <person name="Salamov A."/>
            <person name="Salih N.S."/>
            <person name="Samson R.A."/>
            <person name="Sandor E."/>
            <person name="Sanguinetti M."/>
            <person name="Schuetze T."/>
            <person name="Sepcic K."/>
            <person name="Shelest E."/>
            <person name="Sherlock G."/>
            <person name="Sophianopoulou V."/>
            <person name="Squina F.M."/>
            <person name="Sun H."/>
            <person name="Susca A."/>
            <person name="Todd R.B."/>
            <person name="Tsang A."/>
            <person name="Unkles S.E."/>
            <person name="van de Wiele N."/>
            <person name="van Rossen-Uffink D."/>
            <person name="Oliveira J.V."/>
            <person name="Vesth T.C."/>
            <person name="Visser J."/>
            <person name="Yu J.-H."/>
            <person name="Zhou M."/>
            <person name="Andersen M.R."/>
            <person name="Archer D.B."/>
            <person name="Baker S.E."/>
            <person name="Benoit I."/>
            <person name="Brakhage A.A."/>
            <person name="Braus G.H."/>
            <person name="Fischer R."/>
            <person name="Frisvad J.C."/>
            <person name="Goldman G.H."/>
            <person name="Houbraken J."/>
            <person name="Oakley B."/>
            <person name="Pocsi I."/>
            <person name="Scazzocchio C."/>
            <person name="Seiboth B."/>
            <person name="vanKuyk P.A."/>
            <person name="Wortman J."/>
            <person name="Dyer P.S."/>
            <person name="Grigoriev I.V."/>
        </authorList>
    </citation>
    <scope>NUCLEOTIDE SEQUENCE [LARGE SCALE GENOMIC DNA]</scope>
    <source>
        <strain evidence="11">CBS 101740 / IMI 381727 / IBT 21946</strain>
    </source>
</reference>
<dbReference type="InterPro" id="IPR051334">
    <property type="entry name" value="SRPK"/>
</dbReference>
<dbReference type="OrthoDB" id="5979581at2759"/>
<evidence type="ECO:0000259" key="9">
    <source>
        <dbReference type="PROSITE" id="PS50011"/>
    </source>
</evidence>
<feature type="domain" description="Protein kinase" evidence="9">
    <location>
        <begin position="62"/>
        <end position="440"/>
    </location>
</feature>
<dbReference type="GO" id="GO:0000245">
    <property type="term" value="P:spliceosomal complex assembly"/>
    <property type="evidence" value="ECO:0007669"/>
    <property type="project" value="TreeGrafter"/>
</dbReference>
<dbReference type="SUPFAM" id="SSF56112">
    <property type="entry name" value="Protein kinase-like (PK-like)"/>
    <property type="match status" value="1"/>
</dbReference>
<keyword evidence="11" id="KW-1185">Reference proteome</keyword>
<dbReference type="GO" id="GO:0005737">
    <property type="term" value="C:cytoplasm"/>
    <property type="evidence" value="ECO:0007669"/>
    <property type="project" value="TreeGrafter"/>
</dbReference>
<evidence type="ECO:0000313" key="10">
    <source>
        <dbReference type="EMBL" id="OJJ73153.1"/>
    </source>
</evidence>
<dbReference type="SMART" id="SM00220">
    <property type="entry name" value="S_TKc"/>
    <property type="match status" value="1"/>
</dbReference>
<evidence type="ECO:0000256" key="2">
    <source>
        <dbReference type="ARBA" id="ARBA00022527"/>
    </source>
</evidence>
<dbReference type="GeneID" id="93581705"/>
<evidence type="ECO:0000256" key="1">
    <source>
        <dbReference type="ARBA" id="ARBA00012513"/>
    </source>
</evidence>
<dbReference type="OMA" id="CNTASEW"/>
<keyword evidence="6" id="KW-0067">ATP-binding</keyword>
<dbReference type="PROSITE" id="PS50011">
    <property type="entry name" value="PROTEIN_KINASE_DOM"/>
    <property type="match status" value="1"/>
</dbReference>
<dbReference type="PANTHER" id="PTHR47634">
    <property type="entry name" value="PROTEIN KINASE DOMAIN-CONTAINING PROTEIN-RELATED"/>
    <property type="match status" value="1"/>
</dbReference>